<evidence type="ECO:0000256" key="14">
    <source>
        <dbReference type="ARBA" id="ARBA00047783"/>
    </source>
</evidence>
<evidence type="ECO:0000256" key="5">
    <source>
        <dbReference type="ARBA" id="ARBA00012807"/>
    </source>
</evidence>
<dbReference type="GO" id="GO:0002939">
    <property type="term" value="P:tRNA N1-guanine methylation"/>
    <property type="evidence" value="ECO:0007669"/>
    <property type="project" value="TreeGrafter"/>
</dbReference>
<dbReference type="GO" id="GO:0005829">
    <property type="term" value="C:cytosol"/>
    <property type="evidence" value="ECO:0007669"/>
    <property type="project" value="TreeGrafter"/>
</dbReference>
<keyword evidence="10 15" id="KW-0949">S-adenosyl-L-methionine</keyword>
<dbReference type="InterPro" id="IPR029026">
    <property type="entry name" value="tRNA_m1G_MTases_N"/>
</dbReference>
<evidence type="ECO:0000313" key="20">
    <source>
        <dbReference type="Proteomes" id="UP000051297"/>
    </source>
</evidence>
<comment type="function">
    <text evidence="1 15 17">Specifically methylates guanosine-37 in various tRNAs.</text>
</comment>
<dbReference type="InterPro" id="IPR002649">
    <property type="entry name" value="tRNA_m1G_MeTrfase_TrmD"/>
</dbReference>
<dbReference type="EC" id="2.1.1.228" evidence="5 15"/>
<organism evidence="19 20">
    <name type="scientific">candidate division WWE3 bacterium CSP1-7</name>
    <dbReference type="NCBI Taxonomy" id="1576480"/>
    <lineage>
        <taxon>Bacteria</taxon>
        <taxon>Katanobacteria</taxon>
    </lineage>
</organism>
<comment type="catalytic activity">
    <reaction evidence="14 15 17">
        <text>guanosine(37) in tRNA + S-adenosyl-L-methionine = N(1)-methylguanosine(37) in tRNA + S-adenosyl-L-homocysteine + H(+)</text>
        <dbReference type="Rhea" id="RHEA:36899"/>
        <dbReference type="Rhea" id="RHEA-COMP:10145"/>
        <dbReference type="Rhea" id="RHEA-COMP:10147"/>
        <dbReference type="ChEBI" id="CHEBI:15378"/>
        <dbReference type="ChEBI" id="CHEBI:57856"/>
        <dbReference type="ChEBI" id="CHEBI:59789"/>
        <dbReference type="ChEBI" id="CHEBI:73542"/>
        <dbReference type="ChEBI" id="CHEBI:74269"/>
        <dbReference type="EC" id="2.1.1.228"/>
    </reaction>
</comment>
<evidence type="ECO:0000259" key="18">
    <source>
        <dbReference type="Pfam" id="PF01746"/>
    </source>
</evidence>
<evidence type="ECO:0000256" key="1">
    <source>
        <dbReference type="ARBA" id="ARBA00002634"/>
    </source>
</evidence>
<dbReference type="NCBIfam" id="TIGR00088">
    <property type="entry name" value="trmD"/>
    <property type="match status" value="1"/>
</dbReference>
<keyword evidence="7 15" id="KW-0963">Cytoplasm</keyword>
<proteinExistence type="inferred from homology"/>
<evidence type="ECO:0000256" key="6">
    <source>
        <dbReference type="ARBA" id="ARBA00014679"/>
    </source>
</evidence>
<dbReference type="PANTHER" id="PTHR46417:SF1">
    <property type="entry name" value="TRNA (GUANINE-N(1)-)-METHYLTRANSFERASE"/>
    <property type="match status" value="1"/>
</dbReference>
<evidence type="ECO:0000256" key="15">
    <source>
        <dbReference type="HAMAP-Rule" id="MF_00605"/>
    </source>
</evidence>
<evidence type="ECO:0000256" key="17">
    <source>
        <dbReference type="RuleBase" id="RU003464"/>
    </source>
</evidence>
<comment type="caution">
    <text evidence="19">The sequence shown here is derived from an EMBL/GenBank/DDBJ whole genome shotgun (WGS) entry which is preliminary data.</text>
</comment>
<protein>
    <recommendedName>
        <fullName evidence="6 15">tRNA (guanine-N(1)-)-methyltransferase</fullName>
        <ecNumber evidence="5 15">2.1.1.228</ecNumber>
    </recommendedName>
    <alternativeName>
        <fullName evidence="12 15">M1G-methyltransferase</fullName>
    </alternativeName>
    <alternativeName>
        <fullName evidence="13 15">tRNA [GM37] methyltransferase</fullName>
    </alternativeName>
</protein>
<comment type="subcellular location">
    <subcellularLocation>
        <location evidence="2 15 17">Cytoplasm</location>
    </subcellularLocation>
</comment>
<dbReference type="Gene3D" id="1.10.1270.20">
    <property type="entry name" value="tRNA(m1g37)methyltransferase, domain 2"/>
    <property type="match status" value="1"/>
</dbReference>
<evidence type="ECO:0000256" key="10">
    <source>
        <dbReference type="ARBA" id="ARBA00022691"/>
    </source>
</evidence>
<dbReference type="AlphaFoldDB" id="A0A0T5ZXU0"/>
<dbReference type="Pfam" id="PF01746">
    <property type="entry name" value="tRNA_m1G_MT"/>
    <property type="match status" value="1"/>
</dbReference>
<comment type="similarity">
    <text evidence="3 15 17">Belongs to the RNA methyltransferase TrmD family.</text>
</comment>
<evidence type="ECO:0000256" key="7">
    <source>
        <dbReference type="ARBA" id="ARBA00022490"/>
    </source>
</evidence>
<evidence type="ECO:0000256" key="4">
    <source>
        <dbReference type="ARBA" id="ARBA00011738"/>
    </source>
</evidence>
<feature type="binding site" evidence="15 16">
    <location>
        <begin position="132"/>
        <end position="137"/>
    </location>
    <ligand>
        <name>S-adenosyl-L-methionine</name>
        <dbReference type="ChEBI" id="CHEBI:59789"/>
    </ligand>
</feature>
<keyword evidence="9 15" id="KW-0808">Transferase</keyword>
<evidence type="ECO:0000256" key="8">
    <source>
        <dbReference type="ARBA" id="ARBA00022603"/>
    </source>
</evidence>
<keyword evidence="11 15" id="KW-0819">tRNA processing</keyword>
<dbReference type="NCBIfam" id="NF000648">
    <property type="entry name" value="PRK00026.1"/>
    <property type="match status" value="1"/>
</dbReference>
<dbReference type="PATRIC" id="fig|1576480.3.peg.303"/>
<dbReference type="InterPro" id="IPR016009">
    <property type="entry name" value="tRNA_MeTrfase_TRMD/TRM10"/>
</dbReference>
<keyword evidence="8 15" id="KW-0489">Methyltransferase</keyword>
<evidence type="ECO:0000256" key="16">
    <source>
        <dbReference type="PIRSR" id="PIRSR000386-1"/>
    </source>
</evidence>
<name>A0A0T5ZXU0_UNCKA</name>
<gene>
    <name evidence="15 19" type="primary">trmD</name>
    <name evidence="19" type="ORF">XU08_C0002G0024</name>
</gene>
<dbReference type="InterPro" id="IPR023148">
    <property type="entry name" value="tRNA_m1G_MeTrfase_C_sf"/>
</dbReference>
<dbReference type="Gene3D" id="3.40.1280.10">
    <property type="match status" value="1"/>
</dbReference>
<dbReference type="FunFam" id="3.40.1280.10:FF:000001">
    <property type="entry name" value="tRNA (guanine-N(1)-)-methyltransferase"/>
    <property type="match status" value="1"/>
</dbReference>
<sequence length="231" mass="25712">MTSISVVTLFPQIFTPLLNTSILDKSQKQGKLKVDLVDLRKFGIGKYRQVDDRVYGGGVGMVLRIEPIAAAIKKSKILNLKSKIILLTPQGKTFNQKTALRLAKEKHIVLICGKYEGVDERVRELVDEEISIGDYVLSGGEIPAMVVIDSVARLLPGVLDKKATALESFSPLTINHKRLTLLEPPQYTRPENFEGMAVPKVLLSGNHQEIAKWRSQEALRKTKKLRSDLLG</sequence>
<evidence type="ECO:0000256" key="3">
    <source>
        <dbReference type="ARBA" id="ARBA00007630"/>
    </source>
</evidence>
<evidence type="ECO:0000256" key="9">
    <source>
        <dbReference type="ARBA" id="ARBA00022679"/>
    </source>
</evidence>
<evidence type="ECO:0000256" key="13">
    <source>
        <dbReference type="ARBA" id="ARBA00033392"/>
    </source>
</evidence>
<dbReference type="PANTHER" id="PTHR46417">
    <property type="entry name" value="TRNA (GUANINE-N(1)-)-METHYLTRANSFERASE"/>
    <property type="match status" value="1"/>
</dbReference>
<dbReference type="EMBL" id="LDXK01000002">
    <property type="protein sequence ID" value="KRT67486.1"/>
    <property type="molecule type" value="Genomic_DNA"/>
</dbReference>
<accession>A0A0T5ZXU0</accession>
<comment type="subunit">
    <text evidence="4 15 17">Homodimer.</text>
</comment>
<evidence type="ECO:0000256" key="11">
    <source>
        <dbReference type="ARBA" id="ARBA00022694"/>
    </source>
</evidence>
<feature type="domain" description="tRNA methyltransferase TRMD/TRM10-type" evidence="18">
    <location>
        <begin position="4"/>
        <end position="230"/>
    </location>
</feature>
<dbReference type="STRING" id="1576480.XU08_C0002G0024"/>
<reference evidence="19 20" key="1">
    <citation type="submission" date="2015-05" db="EMBL/GenBank/DDBJ databases">
        <title>Critical biogeochemical functions in the subsurface are associated with bacteria from new phyla and little studied lineages.</title>
        <authorList>
            <person name="Hug L.A."/>
            <person name="Thomas B.C."/>
            <person name="Sharon I."/>
            <person name="Brown C.T."/>
            <person name="Sharma R."/>
            <person name="Hettich R.L."/>
            <person name="Wilkins M.J."/>
            <person name="Williams K.H."/>
            <person name="Singh A."/>
            <person name="Banfield J.F."/>
        </authorList>
    </citation>
    <scope>NUCLEOTIDE SEQUENCE [LARGE SCALE GENOMIC DNA]</scope>
    <source>
        <strain evidence="19">CSP1-7</strain>
    </source>
</reference>
<dbReference type="Proteomes" id="UP000051297">
    <property type="component" value="Unassembled WGS sequence"/>
</dbReference>
<evidence type="ECO:0000313" key="19">
    <source>
        <dbReference type="EMBL" id="KRT67486.1"/>
    </source>
</evidence>
<dbReference type="SUPFAM" id="SSF75217">
    <property type="entry name" value="alpha/beta knot"/>
    <property type="match status" value="1"/>
</dbReference>
<evidence type="ECO:0000256" key="12">
    <source>
        <dbReference type="ARBA" id="ARBA00029736"/>
    </source>
</evidence>
<dbReference type="GO" id="GO:0052906">
    <property type="term" value="F:tRNA (guanine(37)-N1)-methyltransferase activity"/>
    <property type="evidence" value="ECO:0007669"/>
    <property type="project" value="UniProtKB-UniRule"/>
</dbReference>
<dbReference type="HAMAP" id="MF_00605">
    <property type="entry name" value="TrmD"/>
    <property type="match status" value="1"/>
</dbReference>
<dbReference type="InterPro" id="IPR029028">
    <property type="entry name" value="Alpha/beta_knot_MTases"/>
</dbReference>
<dbReference type="PIRSF" id="PIRSF000386">
    <property type="entry name" value="tRNA_mtase"/>
    <property type="match status" value="1"/>
</dbReference>
<feature type="binding site" evidence="15 16">
    <location>
        <position position="113"/>
    </location>
    <ligand>
        <name>S-adenosyl-L-methionine</name>
        <dbReference type="ChEBI" id="CHEBI:59789"/>
    </ligand>
</feature>
<evidence type="ECO:0000256" key="2">
    <source>
        <dbReference type="ARBA" id="ARBA00004496"/>
    </source>
</evidence>
<dbReference type="CDD" id="cd18080">
    <property type="entry name" value="TrmD-like"/>
    <property type="match status" value="1"/>
</dbReference>